<proteinExistence type="predicted"/>
<evidence type="ECO:0000313" key="1">
    <source>
        <dbReference type="EMBL" id="MBE9032772.1"/>
    </source>
</evidence>
<name>A0A928VS64_9CYAN</name>
<sequence length="58" mass="6233">MSTQLITTTIPVPTSVNQMQANVIAALETKGDPLRWSITKVQSGLLYIEAIVTCDEAA</sequence>
<evidence type="ECO:0000313" key="2">
    <source>
        <dbReference type="Proteomes" id="UP000625316"/>
    </source>
</evidence>
<dbReference type="AlphaFoldDB" id="A0A928VS64"/>
<accession>A0A928VS64</accession>
<dbReference type="Proteomes" id="UP000625316">
    <property type="component" value="Unassembled WGS sequence"/>
</dbReference>
<keyword evidence="2" id="KW-1185">Reference proteome</keyword>
<protein>
    <submittedName>
        <fullName evidence="1">Uncharacterized protein</fullName>
    </submittedName>
</protein>
<organism evidence="1 2">
    <name type="scientific">Romeriopsis navalis LEGE 11480</name>
    <dbReference type="NCBI Taxonomy" id="2777977"/>
    <lineage>
        <taxon>Bacteria</taxon>
        <taxon>Bacillati</taxon>
        <taxon>Cyanobacteriota</taxon>
        <taxon>Cyanophyceae</taxon>
        <taxon>Leptolyngbyales</taxon>
        <taxon>Leptolyngbyaceae</taxon>
        <taxon>Romeriopsis</taxon>
        <taxon>Romeriopsis navalis</taxon>
    </lineage>
</organism>
<comment type="caution">
    <text evidence="1">The sequence shown here is derived from an EMBL/GenBank/DDBJ whole genome shotgun (WGS) entry which is preliminary data.</text>
</comment>
<gene>
    <name evidence="1" type="ORF">IQ266_23835</name>
</gene>
<dbReference type="RefSeq" id="WP_264327588.1">
    <property type="nucleotide sequence ID" value="NZ_JADEXQ010000124.1"/>
</dbReference>
<dbReference type="EMBL" id="JADEXQ010000124">
    <property type="protein sequence ID" value="MBE9032772.1"/>
    <property type="molecule type" value="Genomic_DNA"/>
</dbReference>
<reference evidence="1" key="1">
    <citation type="submission" date="2020-10" db="EMBL/GenBank/DDBJ databases">
        <authorList>
            <person name="Castelo-Branco R."/>
            <person name="Eusebio N."/>
            <person name="Adriana R."/>
            <person name="Vieira A."/>
            <person name="Brugerolle De Fraissinette N."/>
            <person name="Rezende De Castro R."/>
            <person name="Schneider M.P."/>
            <person name="Vasconcelos V."/>
            <person name="Leao P.N."/>
        </authorList>
    </citation>
    <scope>NUCLEOTIDE SEQUENCE</scope>
    <source>
        <strain evidence="1">LEGE 11480</strain>
    </source>
</reference>